<name>A0A384LFA8_HALVD</name>
<dbReference type="InterPro" id="IPR055770">
    <property type="entry name" value="DUF7346"/>
</dbReference>
<evidence type="ECO:0000256" key="1">
    <source>
        <dbReference type="SAM" id="MobiDB-lite"/>
    </source>
</evidence>
<organism evidence="2 3">
    <name type="scientific">Haloferax volcanii (strain ATCC 29605 / DSM 3757 / JCM 8879 / NBRC 14742 / NCIMB 2012 / VKM B-1768 / DS2)</name>
    <name type="common">Halobacterium volcanii</name>
    <dbReference type="NCBI Taxonomy" id="309800"/>
    <lineage>
        <taxon>Archaea</taxon>
        <taxon>Methanobacteriati</taxon>
        <taxon>Methanobacteriota</taxon>
        <taxon>Stenosarchaea group</taxon>
        <taxon>Halobacteria</taxon>
        <taxon>Halobacteriales</taxon>
        <taxon>Haloferacaceae</taxon>
        <taxon>Haloferax</taxon>
    </lineage>
</organism>
<comment type="caution">
    <text evidence="2">The sequence shown here is derived from an EMBL/GenBank/DDBJ whole genome shotgun (WGS) entry which is preliminary data.</text>
</comment>
<dbReference type="EMBL" id="AOHU01000096">
    <property type="protein sequence ID" value="ELY26976.1"/>
    <property type="molecule type" value="Genomic_DNA"/>
</dbReference>
<evidence type="ECO:0000313" key="3">
    <source>
        <dbReference type="Proteomes" id="UP000011532"/>
    </source>
</evidence>
<proteinExistence type="predicted"/>
<accession>A0A384LFA8</accession>
<gene>
    <name evidence="2" type="ORF">C498_14463</name>
</gene>
<protein>
    <recommendedName>
        <fullName evidence="4">HTH domain protein</fullName>
    </recommendedName>
</protein>
<feature type="region of interest" description="Disordered" evidence="1">
    <location>
        <begin position="16"/>
        <end position="51"/>
    </location>
</feature>
<evidence type="ECO:0000313" key="2">
    <source>
        <dbReference type="EMBL" id="ELY26976.1"/>
    </source>
</evidence>
<dbReference type="Pfam" id="PF24037">
    <property type="entry name" value="DUF7346"/>
    <property type="match status" value="1"/>
</dbReference>
<dbReference type="GeneID" id="8925528"/>
<dbReference type="AlphaFoldDB" id="A0A384LFA8"/>
<dbReference type="RefSeq" id="WP_004044082.1">
    <property type="nucleotide sequence ID" value="NC_013967.1"/>
</dbReference>
<reference evidence="3" key="1">
    <citation type="submission" date="2012-11" db="EMBL/GenBank/DDBJ databases">
        <authorList>
            <person name="Becker E.A."/>
            <person name="Seitzer P."/>
            <person name="Tritt A."/>
            <person name="Larsen D."/>
            <person name="Yao A."/>
            <person name="Wu D."/>
            <person name="Darling A."/>
            <person name="Eisen J.A."/>
            <person name="Facciotti M.T."/>
        </authorList>
    </citation>
    <scope>NUCLEOTIDE SEQUENCE [LARGE SCALE GENOMIC DNA]</scope>
    <source>
        <strain evidence="3">ATCC 29605 / DSM 3757 / JCM 8879 / NBRC 14742 / NCIMB 2012 / VKM B-1768 / DS2</strain>
    </source>
</reference>
<dbReference type="Proteomes" id="UP000011532">
    <property type="component" value="Unassembled WGS sequence"/>
</dbReference>
<dbReference type="OrthoDB" id="201100at2157"/>
<sequence>MRTVCGPDGRTYLLVKQSSDASRVRDPETGEERHLPNDDLEAVSGESPLETAARAVPEPVRRILVAVPTERGLGLLVDLVDRGPLPVVDLLGAYDLCESDLHGLLTEFRAAGLVVETTVYGERGYEATDAAKEGVELLRANGARE</sequence>
<feature type="compositionally biased region" description="Basic and acidic residues" evidence="1">
    <location>
        <begin position="22"/>
        <end position="37"/>
    </location>
</feature>
<reference evidence="2 3" key="2">
    <citation type="journal article" date="2014" name="PLoS Genet.">
        <title>Phylogenetically driven sequencing of extremely halophilic archaea reveals strategies for static and dynamic osmo-response.</title>
        <authorList>
            <person name="Becker E.A."/>
            <person name="Seitzer P.M."/>
            <person name="Tritt A."/>
            <person name="Larsen D."/>
            <person name="Krusor M."/>
            <person name="Yao A.I."/>
            <person name="Wu D."/>
            <person name="Madern D."/>
            <person name="Eisen J.A."/>
            <person name="Darling A.E."/>
            <person name="Facciotti M.T."/>
        </authorList>
    </citation>
    <scope>NUCLEOTIDE SEQUENCE [LARGE SCALE GENOMIC DNA]</scope>
    <source>
        <strain evidence="3">ATCC 29605 / DSM 3757 / JCM 8879 / NBRC 14742 / NCIMB 2012 / VKM B-1768 / DS2</strain>
    </source>
</reference>
<evidence type="ECO:0008006" key="4">
    <source>
        <dbReference type="Google" id="ProtNLM"/>
    </source>
</evidence>